<evidence type="ECO:0008006" key="3">
    <source>
        <dbReference type="Google" id="ProtNLM"/>
    </source>
</evidence>
<dbReference type="OrthoDB" id="3221775at2759"/>
<dbReference type="EMBL" id="KV425552">
    <property type="protein sequence ID" value="KZT30249.1"/>
    <property type="molecule type" value="Genomic_DNA"/>
</dbReference>
<accession>A0A165VVB6</accession>
<gene>
    <name evidence="1" type="ORF">NEOLEDRAFT_1055211</name>
</gene>
<keyword evidence="2" id="KW-1185">Reference proteome</keyword>
<dbReference type="AlphaFoldDB" id="A0A165VVB6"/>
<proteinExistence type="predicted"/>
<reference evidence="1 2" key="1">
    <citation type="journal article" date="2016" name="Mol. Biol. Evol.">
        <title>Comparative Genomics of Early-Diverging Mushroom-Forming Fungi Provides Insights into the Origins of Lignocellulose Decay Capabilities.</title>
        <authorList>
            <person name="Nagy L.G."/>
            <person name="Riley R."/>
            <person name="Tritt A."/>
            <person name="Adam C."/>
            <person name="Daum C."/>
            <person name="Floudas D."/>
            <person name="Sun H."/>
            <person name="Yadav J.S."/>
            <person name="Pangilinan J."/>
            <person name="Larsson K.H."/>
            <person name="Matsuura K."/>
            <person name="Barry K."/>
            <person name="Labutti K."/>
            <person name="Kuo R."/>
            <person name="Ohm R.A."/>
            <person name="Bhattacharya S.S."/>
            <person name="Shirouzu T."/>
            <person name="Yoshinaga Y."/>
            <person name="Martin F.M."/>
            <person name="Grigoriev I.V."/>
            <person name="Hibbett D.S."/>
        </authorList>
    </citation>
    <scope>NUCLEOTIDE SEQUENCE [LARGE SCALE GENOMIC DNA]</scope>
    <source>
        <strain evidence="1 2">HHB14362 ss-1</strain>
    </source>
</reference>
<evidence type="ECO:0000313" key="2">
    <source>
        <dbReference type="Proteomes" id="UP000076761"/>
    </source>
</evidence>
<protein>
    <recommendedName>
        <fullName evidence="3">SWIM-type domain-containing protein</fullName>
    </recommendedName>
</protein>
<organism evidence="1 2">
    <name type="scientific">Neolentinus lepideus HHB14362 ss-1</name>
    <dbReference type="NCBI Taxonomy" id="1314782"/>
    <lineage>
        <taxon>Eukaryota</taxon>
        <taxon>Fungi</taxon>
        <taxon>Dikarya</taxon>
        <taxon>Basidiomycota</taxon>
        <taxon>Agaricomycotina</taxon>
        <taxon>Agaricomycetes</taxon>
        <taxon>Gloeophyllales</taxon>
        <taxon>Gloeophyllaceae</taxon>
        <taxon>Neolentinus</taxon>
    </lineage>
</organism>
<name>A0A165VVB6_9AGAM</name>
<dbReference type="Proteomes" id="UP000076761">
    <property type="component" value="Unassembled WGS sequence"/>
</dbReference>
<dbReference type="InParanoid" id="A0A165VVB6"/>
<evidence type="ECO:0000313" key="1">
    <source>
        <dbReference type="EMBL" id="KZT30249.1"/>
    </source>
</evidence>
<sequence>MAFRESWLKLAEKPISTGSNYDTNIVTWTCAYGGQKYNAYHLCKHLVQAVPTPTPWFWQQIYRR</sequence>